<dbReference type="InterPro" id="IPR041679">
    <property type="entry name" value="DNA2/NAM7-like_C"/>
</dbReference>
<feature type="domain" description="DNA2/NAM7 helicase-like C-terminal" evidence="3">
    <location>
        <begin position="618"/>
        <end position="742"/>
    </location>
</feature>
<evidence type="ECO:0000259" key="3">
    <source>
        <dbReference type="Pfam" id="PF13087"/>
    </source>
</evidence>
<evidence type="ECO:0000256" key="1">
    <source>
        <dbReference type="SAM" id="MobiDB-lite"/>
    </source>
</evidence>
<reference evidence="5 6" key="1">
    <citation type="journal article" date="2019" name="Sci. Rep.">
        <title>A high-quality genome of Eragrostis curvula grass provides insights into Poaceae evolution and supports new strategies to enhance forage quality.</title>
        <authorList>
            <person name="Carballo J."/>
            <person name="Santos B.A.C.M."/>
            <person name="Zappacosta D."/>
            <person name="Garbus I."/>
            <person name="Selva J.P."/>
            <person name="Gallo C.A."/>
            <person name="Diaz A."/>
            <person name="Albertini E."/>
            <person name="Caccamo M."/>
            <person name="Echenique V."/>
        </authorList>
    </citation>
    <scope>NUCLEOTIDE SEQUENCE [LARGE SCALE GENOMIC DNA]</scope>
    <source>
        <strain evidence="6">cv. Victoria</strain>
        <tissue evidence="5">Leaf</tissue>
    </source>
</reference>
<feature type="compositionally biased region" description="Basic residues" evidence="1">
    <location>
        <begin position="1"/>
        <end position="13"/>
    </location>
</feature>
<dbReference type="Gene3D" id="3.90.70.10">
    <property type="entry name" value="Cysteine proteinases"/>
    <property type="match status" value="1"/>
</dbReference>
<dbReference type="Gene3D" id="3.40.50.300">
    <property type="entry name" value="P-loop containing nucleotide triphosphate hydrolases"/>
    <property type="match status" value="1"/>
</dbReference>
<evidence type="ECO:0000313" key="6">
    <source>
        <dbReference type="Proteomes" id="UP000324897"/>
    </source>
</evidence>
<dbReference type="OrthoDB" id="6513042at2759"/>
<name>A0A5J9T3U7_9POAL</name>
<gene>
    <name evidence="4" type="ORF">EJB05_49063</name>
    <name evidence="5" type="ORF">EJB05_49081</name>
</gene>
<dbReference type="InterPro" id="IPR045055">
    <property type="entry name" value="DNA2/NAM7-like"/>
</dbReference>
<dbReference type="InterPro" id="IPR041677">
    <property type="entry name" value="DNA2/NAM7_AAA_11"/>
</dbReference>
<dbReference type="PANTHER" id="PTHR10887">
    <property type="entry name" value="DNA2/NAM7 HELICASE FAMILY"/>
    <property type="match status" value="1"/>
</dbReference>
<evidence type="ECO:0000313" key="4">
    <source>
        <dbReference type="EMBL" id="TVU05879.1"/>
    </source>
</evidence>
<dbReference type="Gramene" id="TVU05897">
    <property type="protein sequence ID" value="TVU05897"/>
    <property type="gene ID" value="EJB05_49081"/>
</dbReference>
<keyword evidence="6" id="KW-1185">Reference proteome</keyword>
<feature type="compositionally biased region" description="Low complexity" evidence="1">
    <location>
        <begin position="92"/>
        <end position="102"/>
    </location>
</feature>
<dbReference type="EMBL" id="RWGY01000051">
    <property type="protein sequence ID" value="TVU05879.1"/>
    <property type="molecule type" value="Genomic_DNA"/>
</dbReference>
<dbReference type="AlphaFoldDB" id="A0A5J9T3U7"/>
<dbReference type="Pfam" id="PF13086">
    <property type="entry name" value="AAA_11"/>
    <property type="match status" value="1"/>
</dbReference>
<dbReference type="GO" id="GO:0004386">
    <property type="term" value="F:helicase activity"/>
    <property type="evidence" value="ECO:0007669"/>
    <property type="project" value="InterPro"/>
</dbReference>
<evidence type="ECO:0008006" key="7">
    <source>
        <dbReference type="Google" id="ProtNLM"/>
    </source>
</evidence>
<evidence type="ECO:0000259" key="2">
    <source>
        <dbReference type="Pfam" id="PF13086"/>
    </source>
</evidence>
<dbReference type="InterPro" id="IPR027417">
    <property type="entry name" value="P-loop_NTPase"/>
</dbReference>
<proteinExistence type="predicted"/>
<evidence type="ECO:0000313" key="5">
    <source>
        <dbReference type="EMBL" id="TVU05897.1"/>
    </source>
</evidence>
<dbReference type="Pfam" id="PF13087">
    <property type="entry name" value="AAA_12"/>
    <property type="match status" value="1"/>
</dbReference>
<feature type="non-terminal residue" evidence="5">
    <location>
        <position position="1"/>
    </location>
</feature>
<dbReference type="SUPFAM" id="SSF52540">
    <property type="entry name" value="P-loop containing nucleoside triphosphate hydrolases"/>
    <property type="match status" value="1"/>
</dbReference>
<feature type="region of interest" description="Disordered" evidence="1">
    <location>
        <begin position="62"/>
        <end position="143"/>
    </location>
</feature>
<sequence length="1084" mass="119247">MARNRRKRKRKGGRAGQPVAADGGVQLGAEAGGDGGDEGGSAEQPRSVLTAEGHLVVASATCGEGAGSRGGATAAEADGHLGDEGGEGGNAGPPRAALTAAEADGHLGDEGGEGGNTGLPRAAEEGHSGANDGCGSGTINGQPGTVEMVEERECHVAATDGAGRGSSGEIDGDRVMDAWKGGSFVLDAVLKWTVGDILNADLFRHKVKKMPASFTSVQDYIEIQSTLLLEEIRASINIGISDLARATTYRGLSILDTSTPHVYYVDIDLNNLDGCSHIAKDGDLFFLRTQPIGKSDYGNSSALESVLCIAEKDKKCLSCSEDAPEAFCLPNKFDHNQLDATRCIASKIKCPHNNATDFYGALLVQARPRFLQNFKELFPSFNLREILVLDDISYSENVKAFPEASLGNRAQELYCCLHVWKGLLKQIDFIMQMKPYCKDQCDHEGLSCTKNSLAVFSLDSFRRKMGDLVSDFGECSKGLISNLSGYYLSDNDVDNINKLLKELSEFMDHMLNINITSSSVQRAFGFHSILSELVGGNALAGFCIEHSRIVICTPSNSYLLLGLGPYLFDTLIVDDAAQIWESDLLIPISVTHKHVVLLGDHLHLPPKVKSEVCQKAGYASSLFERLLLSHSENKILNKQYMMEPEISHFVRQHFYECKVEDGCTVKSHDYNNHMSAYCFFDIMTVGELREKGRDFVEDATVIFLLQKLCKGLMKADEKLNVAVIYVSCSRVDSARKLLGTRYGSNDRINLEICIDKKNMSSSSRSFLWIIGDSTALLASGGAWNELINNAKKRKLLGTMKSNMLDKVMKSLEVNDQDRSTAAKSALQDNMIQKPGQEFTWEGRPNRTKPVLASLRDQKKAPDTCTFQATLATIVSSNKYQCSCLNPPQDYPYDLCFNDLKSKYEKLIAKQFESEEISKRGKHRLETQLDIAKEQGILGRNKADPEEPARLFRIQSHEEINAKEVEKTESLVEGGEIMIGSFRVSRNYFRLRQGETYVYYKEMPYINAKSGLPASHSVMITGHGKQPFPLKGTSTEPSCLRHVHFQNSEGKRFGVNGFGRVARSSLQRRLYRISLPPPAGQIIRN</sequence>
<feature type="region of interest" description="Disordered" evidence="1">
    <location>
        <begin position="1"/>
        <end position="49"/>
    </location>
</feature>
<accession>A0A5J9T3U7</accession>
<dbReference type="EMBL" id="RWGY01000051">
    <property type="protein sequence ID" value="TVU05897.1"/>
    <property type="molecule type" value="Genomic_DNA"/>
</dbReference>
<dbReference type="PANTHER" id="PTHR10887:SF522">
    <property type="entry name" value="P-LOOP CONTAINING NUCLEOSIDE TRIPHOSPHATE HYDROLASES SUPERFAMILY PROTEIN"/>
    <property type="match status" value="1"/>
</dbReference>
<protein>
    <recommendedName>
        <fullName evidence="7">DNA2/NAM7 helicase helicase domain-containing protein</fullName>
    </recommendedName>
</protein>
<comment type="caution">
    <text evidence="5">The sequence shown here is derived from an EMBL/GenBank/DDBJ whole genome shotgun (WGS) entry which is preliminary data.</text>
</comment>
<organism evidence="5 6">
    <name type="scientific">Eragrostis curvula</name>
    <name type="common">weeping love grass</name>
    <dbReference type="NCBI Taxonomy" id="38414"/>
    <lineage>
        <taxon>Eukaryota</taxon>
        <taxon>Viridiplantae</taxon>
        <taxon>Streptophyta</taxon>
        <taxon>Embryophyta</taxon>
        <taxon>Tracheophyta</taxon>
        <taxon>Spermatophyta</taxon>
        <taxon>Magnoliopsida</taxon>
        <taxon>Liliopsida</taxon>
        <taxon>Poales</taxon>
        <taxon>Poaceae</taxon>
        <taxon>PACMAD clade</taxon>
        <taxon>Chloridoideae</taxon>
        <taxon>Eragrostideae</taxon>
        <taxon>Eragrostidinae</taxon>
        <taxon>Eragrostis</taxon>
    </lineage>
</organism>
<dbReference type="Gramene" id="TVU05879">
    <property type="protein sequence ID" value="TVU05879"/>
    <property type="gene ID" value="EJB05_49063"/>
</dbReference>
<dbReference type="Proteomes" id="UP000324897">
    <property type="component" value="Unassembled WGS sequence"/>
</dbReference>
<feature type="domain" description="DNA2/NAM7 helicase helicase" evidence="2">
    <location>
        <begin position="543"/>
        <end position="611"/>
    </location>
</feature>